<dbReference type="RefSeq" id="WP_177200084.1">
    <property type="nucleotide sequence ID" value="NZ_FOXP01000003.1"/>
</dbReference>
<evidence type="ECO:0000313" key="2">
    <source>
        <dbReference type="Proteomes" id="UP000199586"/>
    </source>
</evidence>
<evidence type="ECO:0000313" key="1">
    <source>
        <dbReference type="EMBL" id="SFP55201.1"/>
    </source>
</evidence>
<dbReference type="Proteomes" id="UP000199586">
    <property type="component" value="Unassembled WGS sequence"/>
</dbReference>
<reference evidence="1 2" key="1">
    <citation type="submission" date="2016-10" db="EMBL/GenBank/DDBJ databases">
        <authorList>
            <person name="de Groot N.N."/>
        </authorList>
    </citation>
    <scope>NUCLEOTIDE SEQUENCE [LARGE SCALE GENOMIC DNA]</scope>
    <source>
        <strain evidence="1 2">CGMCC 1.9113</strain>
    </source>
</reference>
<name>A0A1I5RA58_9SPHN</name>
<dbReference type="InterPro" id="IPR043019">
    <property type="entry name" value="GrlR_sf"/>
</dbReference>
<proteinExistence type="predicted"/>
<dbReference type="EMBL" id="FOXP01000003">
    <property type="protein sequence ID" value="SFP55201.1"/>
    <property type="molecule type" value="Genomic_DNA"/>
</dbReference>
<organism evidence="1 2">
    <name type="scientific">Sphingomonas rubra</name>
    <dbReference type="NCBI Taxonomy" id="634430"/>
    <lineage>
        <taxon>Bacteria</taxon>
        <taxon>Pseudomonadati</taxon>
        <taxon>Pseudomonadota</taxon>
        <taxon>Alphaproteobacteria</taxon>
        <taxon>Sphingomonadales</taxon>
        <taxon>Sphingomonadaceae</taxon>
        <taxon>Sphingomonas</taxon>
    </lineage>
</organism>
<dbReference type="AlphaFoldDB" id="A0A1I5RA58"/>
<gene>
    <name evidence="1" type="ORF">SAMN04488241_103101</name>
</gene>
<keyword evidence="2" id="KW-1185">Reference proteome</keyword>
<accession>A0A1I5RA58</accession>
<protein>
    <submittedName>
        <fullName evidence="1">T3SS negative regulator,GrlR</fullName>
    </submittedName>
</protein>
<dbReference type="Gene3D" id="2.40.128.380">
    <property type="entry name" value="T3SS negative regulator GrlR"/>
    <property type="match status" value="1"/>
</dbReference>
<sequence>MQNGIYKASFAVGPNAGEGIVVMRDGYLGGGDYGFTYEGQYQDNGGTVEGTLSVVQWDATVPNVFAGLTSFELQFSGQADGQGLRLAGKTPAALGQTVHVVLHRLR</sequence>
<dbReference type="Pfam" id="PF16518">
    <property type="entry name" value="GrlR"/>
    <property type="match status" value="1"/>
</dbReference>
<dbReference type="InterPro" id="IPR032417">
    <property type="entry name" value="GrlR"/>
</dbReference>